<dbReference type="InterPro" id="IPR006501">
    <property type="entry name" value="Pectinesterase_inhib_dom"/>
</dbReference>
<accession>A0A7J7DSW2</accession>
<feature type="signal peptide" evidence="1">
    <location>
        <begin position="1"/>
        <end position="25"/>
    </location>
</feature>
<keyword evidence="1" id="KW-0732">Signal</keyword>
<dbReference type="CDD" id="cd15795">
    <property type="entry name" value="PMEI-Pla_a_1_like"/>
    <property type="match status" value="1"/>
</dbReference>
<dbReference type="PANTHER" id="PTHR31890">
    <property type="entry name" value="PLANT INVERTASE/PECTIN METHYLESTERASE INHIBITOR SUPERFAMILY PROTEIN"/>
    <property type="match status" value="1"/>
</dbReference>
<protein>
    <submittedName>
        <fullName evidence="3">Putative invertase inhibitor</fullName>
    </submittedName>
</protein>
<evidence type="ECO:0000313" key="3">
    <source>
        <dbReference type="EMBL" id="KAF5749234.1"/>
    </source>
</evidence>
<organism evidence="3 4">
    <name type="scientific">Tripterygium wilfordii</name>
    <name type="common">Thunder God vine</name>
    <dbReference type="NCBI Taxonomy" id="458696"/>
    <lineage>
        <taxon>Eukaryota</taxon>
        <taxon>Viridiplantae</taxon>
        <taxon>Streptophyta</taxon>
        <taxon>Embryophyta</taxon>
        <taxon>Tracheophyta</taxon>
        <taxon>Spermatophyta</taxon>
        <taxon>Magnoliopsida</taxon>
        <taxon>eudicotyledons</taxon>
        <taxon>Gunneridae</taxon>
        <taxon>Pentapetalae</taxon>
        <taxon>rosids</taxon>
        <taxon>fabids</taxon>
        <taxon>Celastrales</taxon>
        <taxon>Celastraceae</taxon>
        <taxon>Tripterygium</taxon>
    </lineage>
</organism>
<comment type="caution">
    <text evidence="3">The sequence shown here is derived from an EMBL/GenBank/DDBJ whole genome shotgun (WGS) entry which is preliminary data.</text>
</comment>
<dbReference type="AlphaFoldDB" id="A0A7J7DSW2"/>
<evidence type="ECO:0000259" key="2">
    <source>
        <dbReference type="SMART" id="SM00856"/>
    </source>
</evidence>
<feature type="chain" id="PRO_5029810948" evidence="1">
    <location>
        <begin position="26"/>
        <end position="180"/>
    </location>
</feature>
<dbReference type="EMBL" id="JAAARO010000004">
    <property type="protein sequence ID" value="KAF5749234.1"/>
    <property type="molecule type" value="Genomic_DNA"/>
</dbReference>
<reference evidence="3 4" key="1">
    <citation type="journal article" date="2020" name="Nat. Commun.">
        <title>Genome of Tripterygium wilfordii and identification of cytochrome P450 involved in triptolide biosynthesis.</title>
        <authorList>
            <person name="Tu L."/>
            <person name="Su P."/>
            <person name="Zhang Z."/>
            <person name="Gao L."/>
            <person name="Wang J."/>
            <person name="Hu T."/>
            <person name="Zhou J."/>
            <person name="Zhang Y."/>
            <person name="Zhao Y."/>
            <person name="Liu Y."/>
            <person name="Song Y."/>
            <person name="Tong Y."/>
            <person name="Lu Y."/>
            <person name="Yang J."/>
            <person name="Xu C."/>
            <person name="Jia M."/>
            <person name="Peters R.J."/>
            <person name="Huang L."/>
            <person name="Gao W."/>
        </authorList>
    </citation>
    <scope>NUCLEOTIDE SEQUENCE [LARGE SCALE GENOMIC DNA]</scope>
    <source>
        <strain evidence="4">cv. XIE 37</strain>
        <tissue evidence="3">Leaf</tissue>
    </source>
</reference>
<dbReference type="Gene3D" id="1.20.140.40">
    <property type="entry name" value="Invertase/pectin methylesterase inhibitor family protein"/>
    <property type="match status" value="1"/>
</dbReference>
<dbReference type="InParanoid" id="A0A7J7DSW2"/>
<evidence type="ECO:0000313" key="4">
    <source>
        <dbReference type="Proteomes" id="UP000593562"/>
    </source>
</evidence>
<dbReference type="OrthoDB" id="1094634at2759"/>
<dbReference type="NCBIfam" id="TIGR01614">
    <property type="entry name" value="PME_inhib"/>
    <property type="match status" value="1"/>
</dbReference>
<dbReference type="GO" id="GO:0004857">
    <property type="term" value="F:enzyme inhibitor activity"/>
    <property type="evidence" value="ECO:0007669"/>
    <property type="project" value="InterPro"/>
</dbReference>
<gene>
    <name evidence="3" type="ORF">HS088_TW04G01198</name>
</gene>
<dbReference type="PANTHER" id="PTHR31890:SF9">
    <property type="entry name" value="PLANT INVERTASE_PECTIN METHYLESTERASE INHIBITOR SUPERFAMILY PROTEIN"/>
    <property type="match status" value="1"/>
</dbReference>
<proteinExistence type="predicted"/>
<name>A0A7J7DSW2_TRIWF</name>
<dbReference type="SMART" id="SM00856">
    <property type="entry name" value="PMEI"/>
    <property type="match status" value="1"/>
</dbReference>
<dbReference type="SUPFAM" id="SSF101148">
    <property type="entry name" value="Plant invertase/pectin methylesterase inhibitor"/>
    <property type="match status" value="1"/>
</dbReference>
<dbReference type="InterPro" id="IPR034088">
    <property type="entry name" value="Pla_a_1-like"/>
</dbReference>
<feature type="domain" description="Pectinesterase inhibitor" evidence="2">
    <location>
        <begin position="29"/>
        <end position="176"/>
    </location>
</feature>
<keyword evidence="4" id="KW-1185">Reference proteome</keyword>
<dbReference type="Pfam" id="PF04043">
    <property type="entry name" value="PMEI"/>
    <property type="match status" value="1"/>
</dbReference>
<evidence type="ECO:0000256" key="1">
    <source>
        <dbReference type="SAM" id="SignalP"/>
    </source>
</evidence>
<dbReference type="Proteomes" id="UP000593562">
    <property type="component" value="Unassembled WGS sequence"/>
</dbReference>
<sequence>MHSLSHLLLLATLLILSLSIIHVKARGKTPSQLVEEVCSRTGDTSSFCTKTLESDPRTSSARDFRALAKIALDLAVTNSTKTEAYIKNMLKKNAKPGKLKSALESCVASYEETIISFRSALVEIDEDKMSANYDAKVAGDGPLQCDQALESAGVKVESISMANQITYRFSVIGVEITDLL</sequence>
<dbReference type="InterPro" id="IPR035513">
    <property type="entry name" value="Invertase/methylesterase_inhib"/>
</dbReference>